<proteinExistence type="predicted"/>
<feature type="region of interest" description="Disordered" evidence="1">
    <location>
        <begin position="1"/>
        <end position="140"/>
    </location>
</feature>
<keyword evidence="3" id="KW-1185">Reference proteome</keyword>
<accession>A0ABQ9V4P3</accession>
<sequence length="294" mass="30161">MPVLSARRRELADHAGSGRQSRPSPAAGSGPYFSAPSASLSRAAHLSGRGTYVRRDTAGGGPHRAGPLGPPGTSLRGRSAHRSGERWCPGAFDGQASEPGWAREGGGGVTRGGGAASGGGRSRKRKKRSERGVGPSSSCSLGDVGGAGALVLFVSAYSLSFSSSAHFGPRPRPLTPDPPLLHRRAVTADPDLDPAVLKAGPKRPLRLLKGSVWALRLPAEWGRERPFRPLPSPDFALGPQTTPLLAAWSLILAQSGPPSAPGSAPGSPLSATGPPACFVVVIEPFQPGGWARPS</sequence>
<evidence type="ECO:0000313" key="3">
    <source>
        <dbReference type="Proteomes" id="UP001266305"/>
    </source>
</evidence>
<dbReference type="Proteomes" id="UP001266305">
    <property type="component" value="Unassembled WGS sequence"/>
</dbReference>
<comment type="caution">
    <text evidence="2">The sequence shown here is derived from an EMBL/GenBank/DDBJ whole genome shotgun (WGS) entry which is preliminary data.</text>
</comment>
<reference evidence="2 3" key="1">
    <citation type="submission" date="2023-05" db="EMBL/GenBank/DDBJ databases">
        <title>B98-5 Cell Line De Novo Hybrid Assembly: An Optical Mapping Approach.</title>
        <authorList>
            <person name="Kananen K."/>
            <person name="Auerbach J.A."/>
            <person name="Kautto E."/>
            <person name="Blachly J.S."/>
        </authorList>
    </citation>
    <scope>NUCLEOTIDE SEQUENCE [LARGE SCALE GENOMIC DNA]</scope>
    <source>
        <strain evidence="2">B95-8</strain>
        <tissue evidence="2">Cell line</tissue>
    </source>
</reference>
<feature type="compositionally biased region" description="Gly residues" evidence="1">
    <location>
        <begin position="103"/>
        <end position="120"/>
    </location>
</feature>
<protein>
    <submittedName>
        <fullName evidence="2">Uncharacterized protein</fullName>
    </submittedName>
</protein>
<evidence type="ECO:0000313" key="2">
    <source>
        <dbReference type="EMBL" id="KAK2103402.1"/>
    </source>
</evidence>
<evidence type="ECO:0000256" key="1">
    <source>
        <dbReference type="SAM" id="MobiDB-lite"/>
    </source>
</evidence>
<name>A0ABQ9V4P3_SAGOE</name>
<gene>
    <name evidence="2" type="ORF">P7K49_017258</name>
</gene>
<organism evidence="2 3">
    <name type="scientific">Saguinus oedipus</name>
    <name type="common">Cotton-top tamarin</name>
    <name type="synonym">Oedipomidas oedipus</name>
    <dbReference type="NCBI Taxonomy" id="9490"/>
    <lineage>
        <taxon>Eukaryota</taxon>
        <taxon>Metazoa</taxon>
        <taxon>Chordata</taxon>
        <taxon>Craniata</taxon>
        <taxon>Vertebrata</taxon>
        <taxon>Euteleostomi</taxon>
        <taxon>Mammalia</taxon>
        <taxon>Eutheria</taxon>
        <taxon>Euarchontoglires</taxon>
        <taxon>Primates</taxon>
        <taxon>Haplorrhini</taxon>
        <taxon>Platyrrhini</taxon>
        <taxon>Cebidae</taxon>
        <taxon>Callitrichinae</taxon>
        <taxon>Saguinus</taxon>
    </lineage>
</organism>
<dbReference type="EMBL" id="JASSZA010000008">
    <property type="protein sequence ID" value="KAK2103402.1"/>
    <property type="molecule type" value="Genomic_DNA"/>
</dbReference>